<evidence type="ECO:0000256" key="3">
    <source>
        <dbReference type="SAM" id="MobiDB-lite"/>
    </source>
</evidence>
<evidence type="ECO:0000313" key="4">
    <source>
        <dbReference type="EMBL" id="KSU89290.1"/>
    </source>
</evidence>
<dbReference type="UniPathway" id="UPA00848">
    <property type="reaction ID" value="UER00151"/>
</dbReference>
<dbReference type="Gene3D" id="3.10.270.10">
    <property type="entry name" value="Urate Oxidase"/>
    <property type="match status" value="1"/>
</dbReference>
<dbReference type="GO" id="GO:0003934">
    <property type="term" value="F:GTP cyclohydrolase I activity"/>
    <property type="evidence" value="ECO:0007669"/>
    <property type="project" value="UniProtKB-UniRule"/>
</dbReference>
<keyword evidence="5" id="KW-1185">Reference proteome</keyword>
<evidence type="ECO:0000256" key="1">
    <source>
        <dbReference type="ARBA" id="ARBA00022801"/>
    </source>
</evidence>
<evidence type="ECO:0000313" key="5">
    <source>
        <dbReference type="Proteomes" id="UP000053681"/>
    </source>
</evidence>
<dbReference type="InterPro" id="IPR003801">
    <property type="entry name" value="GTP_cyclohydrolase_FolE2/MptA"/>
</dbReference>
<dbReference type="AlphaFoldDB" id="A0A0V8JQL3"/>
<dbReference type="EC" id="3.5.4.16" evidence="2"/>
<comment type="pathway">
    <text evidence="2">Cofactor biosynthesis; 7,8-dihydroneopterin triphosphate biosynthesis; 7,8-dihydroneopterin triphosphate from GTP: step 1/1.</text>
</comment>
<comment type="caution">
    <text evidence="4">The sequence shown here is derived from an EMBL/GenBank/DDBJ whole genome shotgun (WGS) entry which is preliminary data.</text>
</comment>
<proteinExistence type="inferred from homology"/>
<dbReference type="PANTHER" id="PTHR36445">
    <property type="entry name" value="GTP CYCLOHYDROLASE MPTA"/>
    <property type="match status" value="1"/>
</dbReference>
<keyword evidence="1 2" id="KW-0378">Hydrolase</keyword>
<feature type="compositionally biased region" description="Polar residues" evidence="3">
    <location>
        <begin position="1"/>
        <end position="11"/>
    </location>
</feature>
<dbReference type="PANTHER" id="PTHR36445:SF1">
    <property type="entry name" value="GTP CYCLOHYDROLASE MPTA"/>
    <property type="match status" value="1"/>
</dbReference>
<evidence type="ECO:0000256" key="2">
    <source>
        <dbReference type="HAMAP-Rule" id="MF_01527"/>
    </source>
</evidence>
<dbReference type="HAMAP" id="MF_01527_B">
    <property type="entry name" value="GTP_cyclohydrol_B"/>
    <property type="match status" value="1"/>
</dbReference>
<accession>A0A0V8JQL3</accession>
<dbReference type="InterPro" id="IPR022838">
    <property type="entry name" value="GTP_cyclohydrolase_FolE2"/>
</dbReference>
<dbReference type="RefSeq" id="WP_025910043.1">
    <property type="nucleotide sequence ID" value="NZ_KQ758629.1"/>
</dbReference>
<dbReference type="NCBIfam" id="NF010200">
    <property type="entry name" value="PRK13674.1-1"/>
    <property type="match status" value="1"/>
</dbReference>
<protein>
    <recommendedName>
        <fullName evidence="2">GTP cyclohydrolase FolE2</fullName>
        <ecNumber evidence="2">3.5.4.16</ecNumber>
    </recommendedName>
</protein>
<sequence length="303" mass="33875">MTTMTTINLPSKQERHKLFGSVDPGPKTKPTKKEEMADLQNKKKDFLFDIQAVGVSNVKIPVNIYAPGGATPTIATFTLTSSIPKDSKGTNMSRFTELLEEYRKRSELNLTFASLTSFVTELSDRLRIPDAKVEISFPWFYDQVAPSSGLSGLNHSEARLKVSYTKEAGVTFEVGLTAVVKTLCPCSKEISEYSAHNQRGYVSIDVRLADSINDAIDWKHALLEAIESNASAKIHPILKRPDEKMVTEQAYENPRFVEDMVRLVAADLYEYPFVEAFTVSCRNEESIHLHDAVATITFDKQPC</sequence>
<dbReference type="EMBL" id="LNQP01000007">
    <property type="protein sequence ID" value="KSU89290.1"/>
    <property type="molecule type" value="Genomic_DNA"/>
</dbReference>
<reference evidence="4 5" key="1">
    <citation type="submission" date="2015-11" db="EMBL/GenBank/DDBJ databases">
        <title>Bacillus caseinolyticus sp nov.</title>
        <authorList>
            <person name="Dastager S.G."/>
            <person name="Mawlankar R."/>
        </authorList>
    </citation>
    <scope>NUCLEOTIDE SEQUENCE [LARGE SCALE GENOMIC DNA]</scope>
    <source>
        <strain evidence="4 5">SGD-V-76</strain>
    </source>
</reference>
<organism evidence="4 5">
    <name type="scientific">Priestia veravalensis</name>
    <dbReference type="NCBI Taxonomy" id="1414648"/>
    <lineage>
        <taxon>Bacteria</taxon>
        <taxon>Bacillati</taxon>
        <taxon>Bacillota</taxon>
        <taxon>Bacilli</taxon>
        <taxon>Bacillales</taxon>
        <taxon>Bacillaceae</taxon>
        <taxon>Priestia</taxon>
    </lineage>
</organism>
<comment type="function">
    <text evidence="2">Converts GTP to 7,8-dihydroneopterin triphosphate.</text>
</comment>
<name>A0A0V8JQL3_9BACI</name>
<dbReference type="Proteomes" id="UP000053681">
    <property type="component" value="Unassembled WGS sequence"/>
</dbReference>
<dbReference type="GO" id="GO:0046654">
    <property type="term" value="P:tetrahydrofolate biosynthetic process"/>
    <property type="evidence" value="ECO:0007669"/>
    <property type="project" value="UniProtKB-UniRule"/>
</dbReference>
<feature type="region of interest" description="Disordered" evidence="3">
    <location>
        <begin position="1"/>
        <end position="33"/>
    </location>
</feature>
<feature type="site" description="May be catalytically important" evidence="2">
    <location>
        <position position="184"/>
    </location>
</feature>
<comment type="similarity">
    <text evidence="2">Belongs to the GTP cyclohydrolase IV family.</text>
</comment>
<dbReference type="Pfam" id="PF02649">
    <property type="entry name" value="GCHY-1"/>
    <property type="match status" value="1"/>
</dbReference>
<gene>
    <name evidence="2" type="primary">folE2</name>
    <name evidence="4" type="ORF">AS180_03100</name>
</gene>
<comment type="catalytic activity">
    <reaction evidence="2">
        <text>GTP + H2O = 7,8-dihydroneopterin 3'-triphosphate + formate + H(+)</text>
        <dbReference type="Rhea" id="RHEA:17473"/>
        <dbReference type="ChEBI" id="CHEBI:15377"/>
        <dbReference type="ChEBI" id="CHEBI:15378"/>
        <dbReference type="ChEBI" id="CHEBI:15740"/>
        <dbReference type="ChEBI" id="CHEBI:37565"/>
        <dbReference type="ChEBI" id="CHEBI:58462"/>
        <dbReference type="EC" id="3.5.4.16"/>
    </reaction>
</comment>